<name>A0A1H7UNI8_OLID1</name>
<keyword evidence="2" id="KW-1185">Reference proteome</keyword>
<dbReference type="EMBL" id="FOAF01000006">
    <property type="protein sequence ID" value="SEL98570.1"/>
    <property type="molecule type" value="Genomic_DNA"/>
</dbReference>
<organism evidence="1 2">
    <name type="scientific">Olivibacter domesticus</name>
    <name type="common">Pseudosphingobacterium domesticum</name>
    <dbReference type="NCBI Taxonomy" id="407022"/>
    <lineage>
        <taxon>Bacteria</taxon>
        <taxon>Pseudomonadati</taxon>
        <taxon>Bacteroidota</taxon>
        <taxon>Sphingobacteriia</taxon>
        <taxon>Sphingobacteriales</taxon>
        <taxon>Sphingobacteriaceae</taxon>
        <taxon>Olivibacter</taxon>
    </lineage>
</organism>
<dbReference type="RefSeq" id="WP_093327634.1">
    <property type="nucleotide sequence ID" value="NZ_FOAF01000006.1"/>
</dbReference>
<evidence type="ECO:0000313" key="2">
    <source>
        <dbReference type="Proteomes" id="UP000199421"/>
    </source>
</evidence>
<dbReference type="Gene3D" id="3.40.50.2000">
    <property type="entry name" value="Glycogen Phosphorylase B"/>
    <property type="match status" value="2"/>
</dbReference>
<keyword evidence="1" id="KW-0808">Transferase</keyword>
<dbReference type="AlphaFoldDB" id="A0A1H7UNI8"/>
<sequence>MNSVRKKIAIVNPTVPHYRKDFFLGIQQAMPCDVFTYEQIGDMKKNQFQVSDTVTCTLKKKRFSKFLIYKTQPLMQADYQTLVLMWDFSQLTTWWLLATKFFHRKRIILWGQGISVKRYLTEENTPNILLKGMLGLADGAWVYMEKEAKQWQAVFPNKKIAALNNTVSNIDEILESPGMQSISDLKNKHNIKEEVCLIFCARFENPNRRIDLLEGLIKSLDAQKFGFIIIGDGVFKPDFSMYKNVYDFGAVYDKVLKDELFGIANLYYQPGWIGLSVVEALAYGKPVITFKRSEETLQCVEYAYIQDGYNGLIVESLDELTGKLLSLNNTAIALMGANAKAYAKKYLRMNHMVDKAIGIL</sequence>
<evidence type="ECO:0000313" key="1">
    <source>
        <dbReference type="EMBL" id="SEL98570.1"/>
    </source>
</evidence>
<proteinExistence type="predicted"/>
<gene>
    <name evidence="1" type="ORF">SAMN05661044_03878</name>
</gene>
<dbReference type="Proteomes" id="UP000199421">
    <property type="component" value="Unassembled WGS sequence"/>
</dbReference>
<dbReference type="Pfam" id="PF13692">
    <property type="entry name" value="Glyco_trans_1_4"/>
    <property type="match status" value="1"/>
</dbReference>
<accession>A0A1H7UNI8</accession>
<protein>
    <submittedName>
        <fullName evidence="1">Glycosyl transferases group 1</fullName>
    </submittedName>
</protein>
<dbReference type="STRING" id="407022.SAMN05661044_03878"/>
<dbReference type="SUPFAM" id="SSF53756">
    <property type="entry name" value="UDP-Glycosyltransferase/glycogen phosphorylase"/>
    <property type="match status" value="1"/>
</dbReference>
<dbReference type="OrthoDB" id="9787293at2"/>
<dbReference type="GO" id="GO:0016740">
    <property type="term" value="F:transferase activity"/>
    <property type="evidence" value="ECO:0007669"/>
    <property type="project" value="UniProtKB-KW"/>
</dbReference>
<reference evidence="2" key="1">
    <citation type="submission" date="2016-10" db="EMBL/GenBank/DDBJ databases">
        <authorList>
            <person name="Varghese N."/>
            <person name="Submissions S."/>
        </authorList>
    </citation>
    <scope>NUCLEOTIDE SEQUENCE [LARGE SCALE GENOMIC DNA]</scope>
    <source>
        <strain evidence="2">DSM 18733</strain>
    </source>
</reference>